<accession>A0ABY9GN50</accession>
<protein>
    <submittedName>
        <fullName evidence="1">Uncharacterized protein</fullName>
    </submittedName>
</protein>
<name>A0ABY9GN50_9PSED</name>
<gene>
    <name evidence="1" type="ORF">PSH88_22850</name>
</gene>
<dbReference type="EMBL" id="CP117430">
    <property type="protein sequence ID" value="WLI17068.1"/>
    <property type="molecule type" value="Genomic_DNA"/>
</dbReference>
<evidence type="ECO:0000313" key="1">
    <source>
        <dbReference type="EMBL" id="WLI17068.1"/>
    </source>
</evidence>
<sequence>MNNTLIAGLLNAQNQNQIALRAAVEELSNWVEQRGSADIADNVRCALATLDENLEFIRDGITELSTSGRPRT</sequence>
<reference evidence="1 2" key="1">
    <citation type="submission" date="2023-02" db="EMBL/GenBank/DDBJ databases">
        <title>Evolution of Hrp T3SS in non-pathogenic Pseudomonas fluorescens.</title>
        <authorList>
            <person name="Liao K."/>
            <person name="Wei H."/>
            <person name="Gu Y."/>
        </authorList>
    </citation>
    <scope>NUCLEOTIDE SEQUENCE [LARGE SCALE GENOMIC DNA]</scope>
    <source>
        <strain evidence="1 2">FP607</strain>
    </source>
</reference>
<dbReference type="Proteomes" id="UP001230768">
    <property type="component" value="Chromosome"/>
</dbReference>
<dbReference type="RefSeq" id="WP_305422815.1">
    <property type="nucleotide sequence ID" value="NZ_CP117430.1"/>
</dbReference>
<keyword evidence="2" id="KW-1185">Reference proteome</keyword>
<proteinExistence type="predicted"/>
<organism evidence="1 2">
    <name type="scientific">Pseudomonas wuhanensis</name>
    <dbReference type="NCBI Taxonomy" id="2954098"/>
    <lineage>
        <taxon>Bacteria</taxon>
        <taxon>Pseudomonadati</taxon>
        <taxon>Pseudomonadota</taxon>
        <taxon>Gammaproteobacteria</taxon>
        <taxon>Pseudomonadales</taxon>
        <taxon>Pseudomonadaceae</taxon>
        <taxon>Pseudomonas</taxon>
    </lineage>
</organism>
<evidence type="ECO:0000313" key="2">
    <source>
        <dbReference type="Proteomes" id="UP001230768"/>
    </source>
</evidence>